<proteinExistence type="inferred from homology"/>
<gene>
    <name evidence="5" type="primary">S</name>
</gene>
<keyword evidence="3" id="KW-0456">Lyase</keyword>
<dbReference type="GO" id="GO:0006401">
    <property type="term" value="P:RNA catabolic process"/>
    <property type="evidence" value="ECO:0007669"/>
    <property type="project" value="TreeGrafter"/>
</dbReference>
<accession>Q6SPB4</accession>
<evidence type="ECO:0000256" key="2">
    <source>
        <dbReference type="ARBA" id="ARBA00022759"/>
    </source>
</evidence>
<keyword evidence="2" id="KW-0378">Hydrolase</keyword>
<dbReference type="GO" id="GO:0005576">
    <property type="term" value="C:extracellular region"/>
    <property type="evidence" value="ECO:0007669"/>
    <property type="project" value="TreeGrafter"/>
</dbReference>
<dbReference type="PANTHER" id="PTHR11240">
    <property type="entry name" value="RIBONUCLEASE T2"/>
    <property type="match status" value="1"/>
</dbReference>
<dbReference type="InterPro" id="IPR036430">
    <property type="entry name" value="RNase_T2-like_sf"/>
</dbReference>
<sequence>NISKRLNFCSANKYNDKNMKDYKKNKLYIHWPDLFVEEAKCKKDQEFWIREYEKHGTCCEESYKQEQYFDLAMGLKDKFDLVKSFSSYGIIRGKSYTVQTINHTVKAITQGFPNLFCTEQM</sequence>
<evidence type="ECO:0000256" key="4">
    <source>
        <dbReference type="RuleBase" id="RU004328"/>
    </source>
</evidence>
<keyword evidence="2" id="KW-0540">Nuclease</keyword>
<dbReference type="GO" id="GO:0033897">
    <property type="term" value="F:ribonuclease T2 activity"/>
    <property type="evidence" value="ECO:0007669"/>
    <property type="project" value="InterPro"/>
</dbReference>
<evidence type="ECO:0000313" key="5">
    <source>
        <dbReference type="EMBL" id="AAR19375.1"/>
    </source>
</evidence>
<feature type="non-terminal residue" evidence="5">
    <location>
        <position position="121"/>
    </location>
</feature>
<dbReference type="Pfam" id="PF00445">
    <property type="entry name" value="Ribonuclease_T2"/>
    <property type="match status" value="1"/>
</dbReference>
<dbReference type="GO" id="GO:0003723">
    <property type="term" value="F:RNA binding"/>
    <property type="evidence" value="ECO:0007669"/>
    <property type="project" value="InterPro"/>
</dbReference>
<feature type="non-terminal residue" evidence="5">
    <location>
        <position position="1"/>
    </location>
</feature>
<dbReference type="SUPFAM" id="SSF55895">
    <property type="entry name" value="Ribonuclease Rh-like"/>
    <property type="match status" value="1"/>
</dbReference>
<protein>
    <submittedName>
        <fullName evidence="5">S-RNase</fullName>
    </submittedName>
</protein>
<evidence type="ECO:0000256" key="1">
    <source>
        <dbReference type="ARBA" id="ARBA00007469"/>
    </source>
</evidence>
<evidence type="ECO:0000256" key="3">
    <source>
        <dbReference type="ARBA" id="ARBA00023239"/>
    </source>
</evidence>
<dbReference type="Gene3D" id="3.90.730.10">
    <property type="entry name" value="Ribonuclease T2-like"/>
    <property type="match status" value="1"/>
</dbReference>
<dbReference type="InterPro" id="IPR001568">
    <property type="entry name" value="RNase_T2-like"/>
</dbReference>
<dbReference type="PANTHER" id="PTHR11240:SF81">
    <property type="entry name" value="RIBONUCLEASE S-2"/>
    <property type="match status" value="1"/>
</dbReference>
<reference evidence="5" key="1">
    <citation type="journal article" date="2005" name="Heredity">
        <title>Rapid recent radiation of S-RNase lineages in Witheringia solanacea (Solanaceae).</title>
        <authorList>
            <person name="Stone J.L."/>
            <person name="Pierce S.E."/>
        </authorList>
    </citation>
    <scope>NUCLEOTIDE SEQUENCE</scope>
</reference>
<name>Q6SPB4_9SOLA</name>
<comment type="similarity">
    <text evidence="1 4">Belongs to the RNase T2 family.</text>
</comment>
<dbReference type="EMBL" id="AY454104">
    <property type="protein sequence ID" value="AAR19375.1"/>
    <property type="molecule type" value="Genomic_DNA"/>
</dbReference>
<dbReference type="AlphaFoldDB" id="Q6SPB4"/>
<keyword evidence="2" id="KW-0255">Endonuclease</keyword>
<organism evidence="5">
    <name type="scientific">Witheringia solanacea</name>
    <dbReference type="NCBI Taxonomy" id="52874"/>
    <lineage>
        <taxon>Eukaryota</taxon>
        <taxon>Viridiplantae</taxon>
        <taxon>Streptophyta</taxon>
        <taxon>Embryophyta</taxon>
        <taxon>Tracheophyta</taxon>
        <taxon>Spermatophyta</taxon>
        <taxon>Magnoliopsida</taxon>
        <taxon>eudicotyledons</taxon>
        <taxon>Gunneridae</taxon>
        <taxon>Pentapetalae</taxon>
        <taxon>asterids</taxon>
        <taxon>lamiids</taxon>
        <taxon>Solanales</taxon>
        <taxon>Solanaceae</taxon>
        <taxon>Solanoideae</taxon>
        <taxon>Physaleae</taxon>
        <taxon>Witheringia</taxon>
    </lineage>
</organism>